<accession>A0A484IAB1</accession>
<name>A0A484IAB1_9ARCH</name>
<sequence length="189" mass="20453">MSKDIRDETTGMTTRVLVSDVMNSPIIHAGPNDDLVKISKLMTDAKIGSIIIIDNDKPLGIVTDWDIVSKSVALGHIPSEIKASSIMQPLVSINGEESITSAARLLRQHGIKRLGVTHKGNLVGIISVSDVLAVTPELFDVVSEKSLLIRGEIGRSPRNISGYCDECGEWSDFLLYADGSYTCEVCRGE</sequence>
<dbReference type="EMBL" id="LR216287">
    <property type="protein sequence ID" value="VFJ13703.1"/>
    <property type="molecule type" value="Genomic_DNA"/>
</dbReference>
<dbReference type="KEGG" id="nfn:NFRAN_1381"/>
<dbReference type="OrthoDB" id="43333at2157"/>
<evidence type="ECO:0000313" key="5">
    <source>
        <dbReference type="EMBL" id="VFJ13703.1"/>
    </source>
</evidence>
<dbReference type="AlphaFoldDB" id="A0A484IAB1"/>
<dbReference type="PANTHER" id="PTHR43080">
    <property type="entry name" value="CBS DOMAIN-CONTAINING PROTEIN CBSX3, MITOCHONDRIAL"/>
    <property type="match status" value="1"/>
</dbReference>
<feature type="domain" description="ACP-type MB" evidence="4">
    <location>
        <begin position="159"/>
        <end position="189"/>
    </location>
</feature>
<dbReference type="InterPro" id="IPR051257">
    <property type="entry name" value="Diverse_CBS-Domain"/>
</dbReference>
<dbReference type="RefSeq" id="WP_134483680.1">
    <property type="nucleotide sequence ID" value="NZ_LR216287.1"/>
</dbReference>
<dbReference type="Pfam" id="PF00571">
    <property type="entry name" value="CBS"/>
    <property type="match status" value="2"/>
</dbReference>
<reference evidence="5 6" key="1">
    <citation type="submission" date="2019-02" db="EMBL/GenBank/DDBJ databases">
        <authorList>
            <person name="Lehtovirta-Morley E L."/>
        </authorList>
    </citation>
    <scope>NUCLEOTIDE SEQUENCE [LARGE SCALE GENOMIC DNA]</scope>
    <source>
        <strain evidence="5">NFRAN1</strain>
    </source>
</reference>
<protein>
    <submittedName>
        <fullName evidence="5">Hypoxic response protein 1</fullName>
    </submittedName>
</protein>
<evidence type="ECO:0000256" key="2">
    <source>
        <dbReference type="PROSITE-ProRule" id="PRU00703"/>
    </source>
</evidence>
<evidence type="ECO:0000256" key="1">
    <source>
        <dbReference type="ARBA" id="ARBA00023122"/>
    </source>
</evidence>
<gene>
    <name evidence="5" type="primary">hrp1</name>
    <name evidence="5" type="ORF">NFRAN_1381</name>
</gene>
<dbReference type="GeneID" id="39420740"/>
<dbReference type="Proteomes" id="UP000294299">
    <property type="component" value="Chromosome NFRAN"/>
</dbReference>
<evidence type="ECO:0000313" key="6">
    <source>
        <dbReference type="Proteomes" id="UP000294299"/>
    </source>
</evidence>
<dbReference type="PROSITE" id="PS51901">
    <property type="entry name" value="ACP_MB"/>
    <property type="match status" value="1"/>
</dbReference>
<dbReference type="Gene3D" id="3.10.580.10">
    <property type="entry name" value="CBS-domain"/>
    <property type="match status" value="1"/>
</dbReference>
<proteinExistence type="predicted"/>
<feature type="domain" description="CBS" evidence="3">
    <location>
        <begin position="86"/>
        <end position="141"/>
    </location>
</feature>
<dbReference type="PROSITE" id="PS51371">
    <property type="entry name" value="CBS"/>
    <property type="match status" value="2"/>
</dbReference>
<keyword evidence="6" id="KW-1185">Reference proteome</keyword>
<dbReference type="InterPro" id="IPR046342">
    <property type="entry name" value="CBS_dom_sf"/>
</dbReference>
<dbReference type="SMART" id="SM00116">
    <property type="entry name" value="CBS"/>
    <property type="match status" value="2"/>
</dbReference>
<evidence type="ECO:0000259" key="3">
    <source>
        <dbReference type="PROSITE" id="PS51371"/>
    </source>
</evidence>
<dbReference type="PANTHER" id="PTHR43080:SF2">
    <property type="entry name" value="CBS DOMAIN-CONTAINING PROTEIN"/>
    <property type="match status" value="1"/>
</dbReference>
<feature type="domain" description="CBS" evidence="3">
    <location>
        <begin position="22"/>
        <end position="79"/>
    </location>
</feature>
<keyword evidence="1 2" id="KW-0129">CBS domain</keyword>
<organism evidence="5 6">
    <name type="scientific">Candidatus Nitrosocosmicus franklandianus</name>
    <dbReference type="NCBI Taxonomy" id="1798806"/>
    <lineage>
        <taxon>Archaea</taxon>
        <taxon>Nitrososphaerota</taxon>
        <taxon>Nitrososphaeria</taxon>
        <taxon>Nitrososphaerales</taxon>
        <taxon>Nitrososphaeraceae</taxon>
        <taxon>Candidatus Nitrosocosmicus</taxon>
    </lineage>
</organism>
<dbReference type="InterPro" id="IPR044065">
    <property type="entry name" value="ACP_MB"/>
</dbReference>
<dbReference type="SUPFAM" id="SSF54631">
    <property type="entry name" value="CBS-domain pair"/>
    <property type="match status" value="1"/>
</dbReference>
<evidence type="ECO:0000259" key="4">
    <source>
        <dbReference type="PROSITE" id="PS51901"/>
    </source>
</evidence>
<dbReference type="InterPro" id="IPR000644">
    <property type="entry name" value="CBS_dom"/>
</dbReference>